<name>A0A9D1Z5Q6_9FIRM</name>
<organism evidence="1 2">
    <name type="scientific">Candidatus Intestinimonas merdavium</name>
    <dbReference type="NCBI Taxonomy" id="2838622"/>
    <lineage>
        <taxon>Bacteria</taxon>
        <taxon>Bacillati</taxon>
        <taxon>Bacillota</taxon>
        <taxon>Clostridia</taxon>
        <taxon>Eubacteriales</taxon>
        <taxon>Intestinimonas</taxon>
    </lineage>
</organism>
<accession>A0A9D1Z5Q6</accession>
<evidence type="ECO:0000313" key="1">
    <source>
        <dbReference type="EMBL" id="HIY73912.1"/>
    </source>
</evidence>
<reference evidence="1" key="1">
    <citation type="journal article" date="2021" name="PeerJ">
        <title>Extensive microbial diversity within the chicken gut microbiome revealed by metagenomics and culture.</title>
        <authorList>
            <person name="Gilroy R."/>
            <person name="Ravi A."/>
            <person name="Getino M."/>
            <person name="Pursley I."/>
            <person name="Horton D.L."/>
            <person name="Alikhan N.F."/>
            <person name="Baker D."/>
            <person name="Gharbi K."/>
            <person name="Hall N."/>
            <person name="Watson M."/>
            <person name="Adriaenssens E.M."/>
            <person name="Foster-Nyarko E."/>
            <person name="Jarju S."/>
            <person name="Secka A."/>
            <person name="Antonio M."/>
            <person name="Oren A."/>
            <person name="Chaudhuri R.R."/>
            <person name="La Ragione R."/>
            <person name="Hildebrand F."/>
            <person name="Pallen M.J."/>
        </authorList>
    </citation>
    <scope>NUCLEOTIDE SEQUENCE</scope>
    <source>
        <strain evidence="1">CHK33-7979</strain>
    </source>
</reference>
<proteinExistence type="predicted"/>
<dbReference type="Proteomes" id="UP000886824">
    <property type="component" value="Unassembled WGS sequence"/>
</dbReference>
<sequence>MREMMVGARTASGEDGRQHRFEYFVLIGEMEVAGHLACESYGVKVREAGGETAVLPDLTVSPDRIDGLLALLKRNTVGPAGVRDVVDDWL</sequence>
<dbReference type="AlphaFoldDB" id="A0A9D1Z5Q6"/>
<protein>
    <submittedName>
        <fullName evidence="1">Uncharacterized protein</fullName>
    </submittedName>
</protein>
<evidence type="ECO:0000313" key="2">
    <source>
        <dbReference type="Proteomes" id="UP000886824"/>
    </source>
</evidence>
<comment type="caution">
    <text evidence="1">The sequence shown here is derived from an EMBL/GenBank/DDBJ whole genome shotgun (WGS) entry which is preliminary data.</text>
</comment>
<dbReference type="EMBL" id="DXCX01000084">
    <property type="protein sequence ID" value="HIY73912.1"/>
    <property type="molecule type" value="Genomic_DNA"/>
</dbReference>
<dbReference type="InterPro" id="IPR017016">
    <property type="entry name" value="UCP033595"/>
</dbReference>
<gene>
    <name evidence="1" type="ORF">H9826_08085</name>
</gene>
<dbReference type="Pfam" id="PF20124">
    <property type="entry name" value="DUF6514"/>
    <property type="match status" value="1"/>
</dbReference>
<reference evidence="1" key="2">
    <citation type="submission" date="2021-04" db="EMBL/GenBank/DDBJ databases">
        <authorList>
            <person name="Gilroy R."/>
        </authorList>
    </citation>
    <scope>NUCLEOTIDE SEQUENCE</scope>
    <source>
        <strain evidence="1">CHK33-7979</strain>
    </source>
</reference>